<keyword evidence="2" id="KW-1185">Reference proteome</keyword>
<evidence type="ECO:0000313" key="2">
    <source>
        <dbReference type="Proteomes" id="UP001241169"/>
    </source>
</evidence>
<dbReference type="EMBL" id="MOPA01000001">
    <property type="protein sequence ID" value="KAK1546948.1"/>
    <property type="molecule type" value="Genomic_DNA"/>
</dbReference>
<sequence>MNQGTTAPNTYTADDARTYYCQGSHKHVHRKKTAVKMSQAKRTVQSDKVWASLITNMSYLPGLLTLHHSLLVSDTNYPFIALHTDCFPEEGRAAIAARGIPLQRVPRLSPSNTRDYSSEPRFEDTWIKLTVFSLTAYSRVVLLDCDMLVRKNMDELMLLPLNPAGTTITTGTKVFAAGHACICNPLKKPHYPASWVPANCPFTSHHADPDAAQTNGKDLTQQPLGLLNSGLLVVIPSKGQYEAIVDCVKTAPAEWVFPDQDLLANLFRGRWVGLPYVYNALKTLRWNGVHDAIWRDEEVKNIHYILSPKPWADRECDTSDHDESHQWWWAADRKRRAREEADGISDGY</sequence>
<dbReference type="InterPro" id="IPR029044">
    <property type="entry name" value="Nucleotide-diphossugar_trans"/>
</dbReference>
<dbReference type="GeneID" id="85369104"/>
<dbReference type="PANTHER" id="PTHR11183">
    <property type="entry name" value="GLYCOGENIN SUBFAMILY MEMBER"/>
    <property type="match status" value="1"/>
</dbReference>
<protein>
    <recommendedName>
        <fullName evidence="3">Glycosyl transferase family 8</fullName>
    </recommendedName>
</protein>
<dbReference type="InterPro" id="IPR050587">
    <property type="entry name" value="GNT1/Glycosyltrans_8"/>
</dbReference>
<proteinExistence type="predicted"/>
<evidence type="ECO:0008006" key="3">
    <source>
        <dbReference type="Google" id="ProtNLM"/>
    </source>
</evidence>
<gene>
    <name evidence="1" type="ORF">CPAR01_00915</name>
</gene>
<comment type="caution">
    <text evidence="1">The sequence shown here is derived from an EMBL/GenBank/DDBJ whole genome shotgun (WGS) entry which is preliminary data.</text>
</comment>
<dbReference type="SUPFAM" id="SSF53448">
    <property type="entry name" value="Nucleotide-diphospho-sugar transferases"/>
    <property type="match status" value="1"/>
</dbReference>
<dbReference type="InterPro" id="IPR002495">
    <property type="entry name" value="Glyco_trans_8"/>
</dbReference>
<accession>A0ABQ9T593</accession>
<name>A0ABQ9T593_9PEZI</name>
<dbReference type="CDD" id="cd02537">
    <property type="entry name" value="GT8_Glycogenin"/>
    <property type="match status" value="1"/>
</dbReference>
<reference evidence="1 2" key="1">
    <citation type="submission" date="2016-10" db="EMBL/GenBank/DDBJ databases">
        <title>The genome sequence of Colletotrichum fioriniae PJ7.</title>
        <authorList>
            <person name="Baroncelli R."/>
        </authorList>
    </citation>
    <scope>NUCLEOTIDE SEQUENCE [LARGE SCALE GENOMIC DNA]</scope>
    <source>
        <strain evidence="1 2">IMI 384185</strain>
    </source>
</reference>
<dbReference type="RefSeq" id="XP_060356062.1">
    <property type="nucleotide sequence ID" value="XM_060485205.1"/>
</dbReference>
<organism evidence="1 2">
    <name type="scientific">Colletotrichum paranaense</name>
    <dbReference type="NCBI Taxonomy" id="1914294"/>
    <lineage>
        <taxon>Eukaryota</taxon>
        <taxon>Fungi</taxon>
        <taxon>Dikarya</taxon>
        <taxon>Ascomycota</taxon>
        <taxon>Pezizomycotina</taxon>
        <taxon>Sordariomycetes</taxon>
        <taxon>Hypocreomycetidae</taxon>
        <taxon>Glomerellales</taxon>
        <taxon>Glomerellaceae</taxon>
        <taxon>Colletotrichum</taxon>
        <taxon>Colletotrichum acutatum species complex</taxon>
    </lineage>
</organism>
<dbReference type="Gene3D" id="3.90.550.10">
    <property type="entry name" value="Spore Coat Polysaccharide Biosynthesis Protein SpsA, Chain A"/>
    <property type="match status" value="1"/>
</dbReference>
<evidence type="ECO:0000313" key="1">
    <source>
        <dbReference type="EMBL" id="KAK1546948.1"/>
    </source>
</evidence>
<dbReference type="Pfam" id="PF01501">
    <property type="entry name" value="Glyco_transf_8"/>
    <property type="match status" value="1"/>
</dbReference>
<dbReference type="Proteomes" id="UP001241169">
    <property type="component" value="Unassembled WGS sequence"/>
</dbReference>